<dbReference type="PANTHER" id="PTHR24322:SF736">
    <property type="entry name" value="RETINOL DEHYDROGENASE 10"/>
    <property type="match status" value="1"/>
</dbReference>
<evidence type="ECO:0000313" key="4">
    <source>
        <dbReference type="EMBL" id="RJT80132.1"/>
    </source>
</evidence>
<dbReference type="PRINTS" id="PR00080">
    <property type="entry name" value="SDRFAMILY"/>
</dbReference>
<gene>
    <name evidence="4" type="ORF">D6T63_09705</name>
</gene>
<dbReference type="InterPro" id="IPR020904">
    <property type="entry name" value="Sc_DH/Rdtase_CS"/>
</dbReference>
<dbReference type="InterPro" id="IPR002347">
    <property type="entry name" value="SDR_fam"/>
</dbReference>
<keyword evidence="2" id="KW-0560">Oxidoreductase</keyword>
<evidence type="ECO:0000313" key="5">
    <source>
        <dbReference type="Proteomes" id="UP000272560"/>
    </source>
</evidence>
<keyword evidence="5" id="KW-1185">Reference proteome</keyword>
<evidence type="ECO:0000256" key="2">
    <source>
        <dbReference type="ARBA" id="ARBA00023002"/>
    </source>
</evidence>
<accession>A0A3A5MBP3</accession>
<dbReference type="EMBL" id="QZVT01000004">
    <property type="protein sequence ID" value="RJT80132.1"/>
    <property type="molecule type" value="Genomic_DNA"/>
</dbReference>
<name>A0A3A5MBP3_9MICC</name>
<protein>
    <submittedName>
        <fullName evidence="4">SDR family NAD(P)-dependent oxidoreductase</fullName>
    </submittedName>
</protein>
<organism evidence="4 5">
    <name type="scientific">Arthrobacter cheniae</name>
    <dbReference type="NCBI Taxonomy" id="1258888"/>
    <lineage>
        <taxon>Bacteria</taxon>
        <taxon>Bacillati</taxon>
        <taxon>Actinomycetota</taxon>
        <taxon>Actinomycetes</taxon>
        <taxon>Micrococcales</taxon>
        <taxon>Micrococcaceae</taxon>
        <taxon>Arthrobacter</taxon>
    </lineage>
</organism>
<dbReference type="Gene3D" id="3.40.50.720">
    <property type="entry name" value="NAD(P)-binding Rossmann-like Domain"/>
    <property type="match status" value="1"/>
</dbReference>
<dbReference type="RefSeq" id="WP_120148823.1">
    <property type="nucleotide sequence ID" value="NZ_QZVT01000004.1"/>
</dbReference>
<dbReference type="PANTHER" id="PTHR24322">
    <property type="entry name" value="PKSB"/>
    <property type="match status" value="1"/>
</dbReference>
<evidence type="ECO:0000256" key="3">
    <source>
        <dbReference type="RuleBase" id="RU000363"/>
    </source>
</evidence>
<comment type="similarity">
    <text evidence="1 3">Belongs to the short-chain dehydrogenases/reductases (SDR) family.</text>
</comment>
<dbReference type="SUPFAM" id="SSF51735">
    <property type="entry name" value="NAD(P)-binding Rossmann-fold domains"/>
    <property type="match status" value="1"/>
</dbReference>
<comment type="caution">
    <text evidence="4">The sequence shown here is derived from an EMBL/GenBank/DDBJ whole genome shotgun (WGS) entry which is preliminary data.</text>
</comment>
<sequence length="282" mass="30181">MPFTVLGRTVLVTGAGMGMGRLYAERAAREGAAAVVLWDIDGRALDEVVVSLGSSGASLHSYVVDVASIESIRAAAGAVLNDVGVPDVLVNNAGIVRGKYFWEHDHLDDIDLTLRINTGGPMHITRAFLPAMIERATDARILNVASASGTLAVPRMSVYAASKWAVIGWSDSLRLELVAAGHPIAVTTLIPSYIRTGMFEGARGPLMTPLMEPEYVVGKAWRATLAGRARVQLPWTVQLAGTLRNVLPQPVWDVVAGRVFKVYSSMDHFTGRPGVPAERKGN</sequence>
<dbReference type="Pfam" id="PF00106">
    <property type="entry name" value="adh_short"/>
    <property type="match status" value="1"/>
</dbReference>
<proteinExistence type="inferred from homology"/>
<dbReference type="GO" id="GO:0016616">
    <property type="term" value="F:oxidoreductase activity, acting on the CH-OH group of donors, NAD or NADP as acceptor"/>
    <property type="evidence" value="ECO:0007669"/>
    <property type="project" value="TreeGrafter"/>
</dbReference>
<dbReference type="Proteomes" id="UP000272560">
    <property type="component" value="Unassembled WGS sequence"/>
</dbReference>
<dbReference type="AlphaFoldDB" id="A0A3A5MBP3"/>
<dbReference type="PRINTS" id="PR00081">
    <property type="entry name" value="GDHRDH"/>
</dbReference>
<dbReference type="InterPro" id="IPR036291">
    <property type="entry name" value="NAD(P)-bd_dom_sf"/>
</dbReference>
<dbReference type="PROSITE" id="PS00061">
    <property type="entry name" value="ADH_SHORT"/>
    <property type="match status" value="1"/>
</dbReference>
<evidence type="ECO:0000256" key="1">
    <source>
        <dbReference type="ARBA" id="ARBA00006484"/>
    </source>
</evidence>
<reference evidence="4 5" key="1">
    <citation type="submission" date="2018-09" db="EMBL/GenBank/DDBJ databases">
        <title>Novel species of Arthrobacter.</title>
        <authorList>
            <person name="Liu Q."/>
            <person name="Xin Y.-H."/>
        </authorList>
    </citation>
    <scope>NUCLEOTIDE SEQUENCE [LARGE SCALE GENOMIC DNA]</scope>
    <source>
        <strain evidence="4 5">Hz2</strain>
    </source>
</reference>
<dbReference type="OrthoDB" id="4523082at2"/>